<name>A0A0V1L5G0_9BILA</name>
<dbReference type="EMBL" id="JYDW01000131">
    <property type="protein sequence ID" value="KRZ54733.1"/>
    <property type="molecule type" value="Genomic_DNA"/>
</dbReference>
<gene>
    <name evidence="1" type="ORF">T02_3731</name>
</gene>
<evidence type="ECO:0000313" key="1">
    <source>
        <dbReference type="EMBL" id="KRZ54733.1"/>
    </source>
</evidence>
<keyword evidence="2" id="KW-1185">Reference proteome</keyword>
<comment type="caution">
    <text evidence="1">The sequence shown here is derived from an EMBL/GenBank/DDBJ whole genome shotgun (WGS) entry which is preliminary data.</text>
</comment>
<accession>A0A0V1L5G0</accession>
<organism evidence="1 2">
    <name type="scientific">Trichinella nativa</name>
    <dbReference type="NCBI Taxonomy" id="6335"/>
    <lineage>
        <taxon>Eukaryota</taxon>
        <taxon>Metazoa</taxon>
        <taxon>Ecdysozoa</taxon>
        <taxon>Nematoda</taxon>
        <taxon>Enoplea</taxon>
        <taxon>Dorylaimia</taxon>
        <taxon>Trichinellida</taxon>
        <taxon>Trichinellidae</taxon>
        <taxon>Trichinella</taxon>
    </lineage>
</organism>
<dbReference type="Proteomes" id="UP000054721">
    <property type="component" value="Unassembled WGS sequence"/>
</dbReference>
<evidence type="ECO:0000313" key="2">
    <source>
        <dbReference type="Proteomes" id="UP000054721"/>
    </source>
</evidence>
<protein>
    <submittedName>
        <fullName evidence="1">Uncharacterized protein</fullName>
    </submittedName>
</protein>
<dbReference type="AlphaFoldDB" id="A0A0V1L5G0"/>
<proteinExistence type="predicted"/>
<reference evidence="1 2" key="1">
    <citation type="submission" date="2015-05" db="EMBL/GenBank/DDBJ databases">
        <title>Evolution of Trichinella species and genotypes.</title>
        <authorList>
            <person name="Korhonen P.K."/>
            <person name="Edoardo P."/>
            <person name="Giuseppe L.R."/>
            <person name="Gasser R.B."/>
        </authorList>
    </citation>
    <scope>NUCLEOTIDE SEQUENCE [LARGE SCALE GENOMIC DNA]</scope>
    <source>
        <strain evidence="1">ISS10</strain>
    </source>
</reference>
<sequence length="80" mass="9170">MIRSFYLKFVSDGIYLIGIFQINKLIQGKIYICGLNVTYFWAIQSTNCLMLIIYESVQLRSTTSKLFNVCTSATIPFSEP</sequence>